<proteinExistence type="inferred from homology"/>
<accession>A0AA42CNJ0</accession>
<dbReference type="InterPro" id="IPR009100">
    <property type="entry name" value="AcylCoA_DH/oxidase_NM_dom_sf"/>
</dbReference>
<evidence type="ECO:0000313" key="6">
    <source>
        <dbReference type="Proteomes" id="UP001165667"/>
    </source>
</evidence>
<evidence type="ECO:0000313" key="5">
    <source>
        <dbReference type="EMBL" id="MCW6509425.1"/>
    </source>
</evidence>
<dbReference type="Pfam" id="PF08028">
    <property type="entry name" value="Acyl-CoA_dh_2"/>
    <property type="match status" value="1"/>
</dbReference>
<organism evidence="5 6">
    <name type="scientific">Lichenifustis flavocetrariae</name>
    <dbReference type="NCBI Taxonomy" id="2949735"/>
    <lineage>
        <taxon>Bacteria</taxon>
        <taxon>Pseudomonadati</taxon>
        <taxon>Pseudomonadota</taxon>
        <taxon>Alphaproteobacteria</taxon>
        <taxon>Hyphomicrobiales</taxon>
        <taxon>Lichenihabitantaceae</taxon>
        <taxon>Lichenifustis</taxon>
    </lineage>
</organism>
<dbReference type="PANTHER" id="PTHR48083">
    <property type="entry name" value="MEDIUM-CHAIN SPECIFIC ACYL-COA DEHYDROGENASE, MITOCHONDRIAL-RELATED"/>
    <property type="match status" value="1"/>
</dbReference>
<reference evidence="5" key="1">
    <citation type="submission" date="2022-05" db="EMBL/GenBank/DDBJ databases">
        <authorList>
            <person name="Pankratov T."/>
        </authorList>
    </citation>
    <scope>NUCLEOTIDE SEQUENCE</scope>
    <source>
        <strain evidence="5">BP6-180914</strain>
    </source>
</reference>
<dbReference type="InterPro" id="IPR046373">
    <property type="entry name" value="Acyl-CoA_Oxase/DH_mid-dom_sf"/>
</dbReference>
<dbReference type="SUPFAM" id="SSF47203">
    <property type="entry name" value="Acyl-CoA dehydrogenase C-terminal domain-like"/>
    <property type="match status" value="1"/>
</dbReference>
<sequence>MSQVAEDADASASVAAEAWRVLFRSGLAMAPFQIELGGEDLVAPRMHQDLVAVLRLVGGADLSIARLYEGHVNAIALVRRYGTATQLERLARDVADGSLAGVWGADDATGLWAEDIGGSWQLKGRKILASGAGFVTRPLVTARTDAGQVMLLPRLEAGERADVSGWTAQGMRSTATGSVDFSGMVLDAEQVLGSPGDFMRQPHFSGGAWRFCAVHLGAAERLVDLLREHLVSRGRDGDPYQQQRIAQCVAATTTASFWIADAARRLSDETADPIATVAFVNLTRMVTERAALDVLEAVHRGIGLAAFVRPHPVERIARDLSTYLRQPVPDLAMADAARAILASPRATASLWSTDEG</sequence>
<dbReference type="PANTHER" id="PTHR48083:SF37">
    <property type="entry name" value="DEHYDROGENASE, PUTATIVE-RELATED"/>
    <property type="match status" value="1"/>
</dbReference>
<comment type="similarity">
    <text evidence="2">Belongs to the HpaH/HsaA monooxygenase family.</text>
</comment>
<dbReference type="GO" id="GO:0033539">
    <property type="term" value="P:fatty acid beta-oxidation using acyl-CoA dehydrogenase"/>
    <property type="evidence" value="ECO:0007669"/>
    <property type="project" value="TreeGrafter"/>
</dbReference>
<dbReference type="SUPFAM" id="SSF56645">
    <property type="entry name" value="Acyl-CoA dehydrogenase NM domain-like"/>
    <property type="match status" value="1"/>
</dbReference>
<keyword evidence="6" id="KW-1185">Reference proteome</keyword>
<dbReference type="InterPro" id="IPR013786">
    <property type="entry name" value="AcylCoA_DH/ox_N"/>
</dbReference>
<dbReference type="Pfam" id="PF02771">
    <property type="entry name" value="Acyl-CoA_dh_N"/>
    <property type="match status" value="1"/>
</dbReference>
<dbReference type="Gene3D" id="1.10.540.10">
    <property type="entry name" value="Acyl-CoA dehydrogenase/oxidase, N-terminal domain"/>
    <property type="match status" value="1"/>
</dbReference>
<evidence type="ECO:0000256" key="2">
    <source>
        <dbReference type="ARBA" id="ARBA00049661"/>
    </source>
</evidence>
<dbReference type="GO" id="GO:0005737">
    <property type="term" value="C:cytoplasm"/>
    <property type="evidence" value="ECO:0007669"/>
    <property type="project" value="TreeGrafter"/>
</dbReference>
<dbReference type="InterPro" id="IPR037069">
    <property type="entry name" value="AcylCoA_DH/ox_N_sf"/>
</dbReference>
<evidence type="ECO:0000259" key="4">
    <source>
        <dbReference type="Pfam" id="PF08028"/>
    </source>
</evidence>
<feature type="domain" description="Acyl-CoA dehydrogenase/oxidase N-terminal" evidence="3">
    <location>
        <begin position="3"/>
        <end position="97"/>
    </location>
</feature>
<comment type="caution">
    <text evidence="5">The sequence shown here is derived from an EMBL/GenBank/DDBJ whole genome shotgun (WGS) entry which is preliminary data.</text>
</comment>
<dbReference type="InterPro" id="IPR013107">
    <property type="entry name" value="Acyl-CoA_DH_C"/>
</dbReference>
<dbReference type="AlphaFoldDB" id="A0AA42CNJ0"/>
<dbReference type="GO" id="GO:0050660">
    <property type="term" value="F:flavin adenine dinucleotide binding"/>
    <property type="evidence" value="ECO:0007669"/>
    <property type="project" value="InterPro"/>
</dbReference>
<dbReference type="Gene3D" id="1.20.140.10">
    <property type="entry name" value="Butyryl-CoA Dehydrogenase, subunit A, domain 3"/>
    <property type="match status" value="1"/>
</dbReference>
<dbReference type="InterPro" id="IPR050741">
    <property type="entry name" value="Acyl-CoA_dehydrogenase"/>
</dbReference>
<dbReference type="EMBL" id="JAMOIM010000009">
    <property type="protein sequence ID" value="MCW6509425.1"/>
    <property type="molecule type" value="Genomic_DNA"/>
</dbReference>
<dbReference type="Gene3D" id="2.40.110.10">
    <property type="entry name" value="Butyryl-CoA Dehydrogenase, subunit A, domain 2"/>
    <property type="match status" value="1"/>
</dbReference>
<keyword evidence="1" id="KW-0560">Oxidoreductase</keyword>
<protein>
    <submittedName>
        <fullName evidence="5">Acyl-CoA dehydrogenase</fullName>
    </submittedName>
</protein>
<name>A0AA42CNJ0_9HYPH</name>
<gene>
    <name evidence="5" type="ORF">M8523_15500</name>
</gene>
<feature type="domain" description="Acyl-CoA dehydrogenase C-terminal" evidence="4">
    <location>
        <begin position="211"/>
        <end position="322"/>
    </location>
</feature>
<evidence type="ECO:0000256" key="1">
    <source>
        <dbReference type="ARBA" id="ARBA00023002"/>
    </source>
</evidence>
<evidence type="ECO:0000259" key="3">
    <source>
        <dbReference type="Pfam" id="PF02771"/>
    </source>
</evidence>
<dbReference type="GO" id="GO:0003995">
    <property type="term" value="F:acyl-CoA dehydrogenase activity"/>
    <property type="evidence" value="ECO:0007669"/>
    <property type="project" value="TreeGrafter"/>
</dbReference>
<dbReference type="InterPro" id="IPR036250">
    <property type="entry name" value="AcylCo_DH-like_C"/>
</dbReference>
<dbReference type="Proteomes" id="UP001165667">
    <property type="component" value="Unassembled WGS sequence"/>
</dbReference>